<dbReference type="PANTHER" id="PTHR11785">
    <property type="entry name" value="AMINO ACID TRANSPORTER"/>
    <property type="match status" value="1"/>
</dbReference>
<dbReference type="Pfam" id="PF13520">
    <property type="entry name" value="AA_permease_2"/>
    <property type="match status" value="1"/>
</dbReference>
<evidence type="ECO:0000256" key="3">
    <source>
        <dbReference type="ARBA" id="ARBA00022989"/>
    </source>
</evidence>
<sequence length="312" mass="34481">MLWALGFLLSFCGLFVWLEYGTMFLRSGGEKVYLEAVYKKPKYLATFIFATNAILLGFTSANCIIFANNILIAAGHAPDRWVVRGISLGAICFVTILHGVTPKVGVYLMNVLSVSKIAILLFVVITGCVVLSGKMHIKDPLANFRNIFSGSSHSSNDYPTATFKVLDAYAGWEGINYVMNNVRNPVQTLKIAGPLGLGICAVLYMLANIAYFAGATKDQIRESGVTVAVLFFKNVFGTRAEKALSVIVALRTRFQDIRFLSCKPRTSERRHPTSIRKQILGVELANGEIPAARTHYSFDTFRSVPRMCFLRP</sequence>
<dbReference type="STRING" id="486041.B0DD73"/>
<evidence type="ECO:0000256" key="2">
    <source>
        <dbReference type="ARBA" id="ARBA00022692"/>
    </source>
</evidence>
<dbReference type="InterPro" id="IPR002293">
    <property type="entry name" value="AA/rel_permease1"/>
</dbReference>
<dbReference type="RefSeq" id="XP_001881948.1">
    <property type="nucleotide sequence ID" value="XM_001881913.1"/>
</dbReference>
<dbReference type="InterPro" id="IPR050598">
    <property type="entry name" value="AminoAcid_Transporter"/>
</dbReference>
<feature type="transmembrane region" description="Helical" evidence="5">
    <location>
        <begin position="45"/>
        <end position="69"/>
    </location>
</feature>
<comment type="subcellular location">
    <subcellularLocation>
        <location evidence="1">Membrane</location>
        <topology evidence="1">Multi-pass membrane protein</topology>
    </subcellularLocation>
</comment>
<feature type="transmembrane region" description="Helical" evidence="5">
    <location>
        <begin position="81"/>
        <end position="101"/>
    </location>
</feature>
<dbReference type="GO" id="GO:0015179">
    <property type="term" value="F:L-amino acid transmembrane transporter activity"/>
    <property type="evidence" value="ECO:0007669"/>
    <property type="project" value="TreeGrafter"/>
</dbReference>
<evidence type="ECO:0000256" key="1">
    <source>
        <dbReference type="ARBA" id="ARBA00004141"/>
    </source>
</evidence>
<organism evidence="7">
    <name type="scientific">Laccaria bicolor (strain S238N-H82 / ATCC MYA-4686)</name>
    <name type="common">Bicoloured deceiver</name>
    <name type="synonym">Laccaria laccata var. bicolor</name>
    <dbReference type="NCBI Taxonomy" id="486041"/>
    <lineage>
        <taxon>Eukaryota</taxon>
        <taxon>Fungi</taxon>
        <taxon>Dikarya</taxon>
        <taxon>Basidiomycota</taxon>
        <taxon>Agaricomycotina</taxon>
        <taxon>Agaricomycetes</taxon>
        <taxon>Agaricomycetidae</taxon>
        <taxon>Agaricales</taxon>
        <taxon>Agaricineae</taxon>
        <taxon>Hydnangiaceae</taxon>
        <taxon>Laccaria</taxon>
    </lineage>
</organism>
<dbReference type="Gene3D" id="1.20.1740.10">
    <property type="entry name" value="Amino acid/polyamine transporter I"/>
    <property type="match status" value="1"/>
</dbReference>
<keyword evidence="4 5" id="KW-0472">Membrane</keyword>
<dbReference type="GeneID" id="6077579"/>
<evidence type="ECO:0000313" key="7">
    <source>
        <dbReference type="Proteomes" id="UP000001194"/>
    </source>
</evidence>
<dbReference type="OrthoDB" id="5982228at2759"/>
<name>B0DD73_LACBS</name>
<dbReference type="AlphaFoldDB" id="B0DD73"/>
<dbReference type="GO" id="GO:0016020">
    <property type="term" value="C:membrane"/>
    <property type="evidence" value="ECO:0007669"/>
    <property type="project" value="UniProtKB-SubCell"/>
</dbReference>
<keyword evidence="2 5" id="KW-0812">Transmembrane</keyword>
<dbReference type="EMBL" id="DS547104">
    <property type="protein sequence ID" value="EDR07556.1"/>
    <property type="molecule type" value="Genomic_DNA"/>
</dbReference>
<reference evidence="6 7" key="1">
    <citation type="journal article" date="2008" name="Nature">
        <title>The genome of Laccaria bicolor provides insights into mycorrhizal symbiosis.</title>
        <authorList>
            <person name="Martin F."/>
            <person name="Aerts A."/>
            <person name="Ahren D."/>
            <person name="Brun A."/>
            <person name="Danchin E.G.J."/>
            <person name="Duchaussoy F."/>
            <person name="Gibon J."/>
            <person name="Kohler A."/>
            <person name="Lindquist E."/>
            <person name="Pereda V."/>
            <person name="Salamov A."/>
            <person name="Shapiro H.J."/>
            <person name="Wuyts J."/>
            <person name="Blaudez D."/>
            <person name="Buee M."/>
            <person name="Brokstein P."/>
            <person name="Canbaeck B."/>
            <person name="Cohen D."/>
            <person name="Courty P.E."/>
            <person name="Coutinho P.M."/>
            <person name="Delaruelle C."/>
            <person name="Detter J.C."/>
            <person name="Deveau A."/>
            <person name="DiFazio S."/>
            <person name="Duplessis S."/>
            <person name="Fraissinet-Tachet L."/>
            <person name="Lucic E."/>
            <person name="Frey-Klett P."/>
            <person name="Fourrey C."/>
            <person name="Feussner I."/>
            <person name="Gay G."/>
            <person name="Grimwood J."/>
            <person name="Hoegger P.J."/>
            <person name="Jain P."/>
            <person name="Kilaru S."/>
            <person name="Labbe J."/>
            <person name="Lin Y.C."/>
            <person name="Legue V."/>
            <person name="Le Tacon F."/>
            <person name="Marmeisse R."/>
            <person name="Melayah D."/>
            <person name="Montanini B."/>
            <person name="Muratet M."/>
            <person name="Nehls U."/>
            <person name="Niculita-Hirzel H."/>
            <person name="Oudot-Le Secq M.P."/>
            <person name="Peter M."/>
            <person name="Quesneville H."/>
            <person name="Rajashekar B."/>
            <person name="Reich M."/>
            <person name="Rouhier N."/>
            <person name="Schmutz J."/>
            <person name="Yin T."/>
            <person name="Chalot M."/>
            <person name="Henrissat B."/>
            <person name="Kuees U."/>
            <person name="Lucas S."/>
            <person name="Van de Peer Y."/>
            <person name="Podila G.K."/>
            <person name="Polle A."/>
            <person name="Pukkila P.J."/>
            <person name="Richardson P.M."/>
            <person name="Rouze P."/>
            <person name="Sanders I.R."/>
            <person name="Stajich J.E."/>
            <person name="Tunlid A."/>
            <person name="Tuskan G."/>
            <person name="Grigoriev I.V."/>
        </authorList>
    </citation>
    <scope>NUCLEOTIDE SEQUENCE [LARGE SCALE GENOMIC DNA]</scope>
    <source>
        <strain evidence="7">S238N-H82 / ATCC MYA-4686</strain>
    </source>
</reference>
<keyword evidence="7" id="KW-1185">Reference proteome</keyword>
<protein>
    <submittedName>
        <fullName evidence="6">APC amino acid transporter</fullName>
    </submittedName>
</protein>
<evidence type="ECO:0000256" key="5">
    <source>
        <dbReference type="SAM" id="Phobius"/>
    </source>
</evidence>
<feature type="transmembrane region" description="Helical" evidence="5">
    <location>
        <begin position="107"/>
        <end position="131"/>
    </location>
</feature>
<accession>B0DD73</accession>
<dbReference type="KEGG" id="lbc:LACBIDRAFT_298603"/>
<evidence type="ECO:0000313" key="6">
    <source>
        <dbReference type="EMBL" id="EDR07556.1"/>
    </source>
</evidence>
<dbReference type="Proteomes" id="UP000001194">
    <property type="component" value="Unassembled WGS sequence"/>
</dbReference>
<feature type="transmembrane region" description="Helical" evidence="5">
    <location>
        <begin position="191"/>
        <end position="213"/>
    </location>
</feature>
<gene>
    <name evidence="6" type="ORF">LACBIDRAFT_298603</name>
</gene>
<dbReference type="HOGENOM" id="CLU_077455_0_0_1"/>
<proteinExistence type="predicted"/>
<dbReference type="PANTHER" id="PTHR11785:SF382">
    <property type="entry name" value="LOW-AFFINITY METHIONINE PERMEASE"/>
    <property type="match status" value="1"/>
</dbReference>
<keyword evidence="3 5" id="KW-1133">Transmembrane helix</keyword>
<dbReference type="InParanoid" id="B0DD73"/>
<evidence type="ECO:0000256" key="4">
    <source>
        <dbReference type="ARBA" id="ARBA00023136"/>
    </source>
</evidence>